<evidence type="ECO:0000256" key="3">
    <source>
        <dbReference type="ARBA" id="ARBA00022692"/>
    </source>
</evidence>
<feature type="transmembrane region" description="Helical" evidence="6">
    <location>
        <begin position="375"/>
        <end position="397"/>
    </location>
</feature>
<dbReference type="OrthoDB" id="6499973at2759"/>
<evidence type="ECO:0000256" key="2">
    <source>
        <dbReference type="ARBA" id="ARBA00022448"/>
    </source>
</evidence>
<evidence type="ECO:0000256" key="5">
    <source>
        <dbReference type="ARBA" id="ARBA00023136"/>
    </source>
</evidence>
<feature type="transmembrane region" description="Helical" evidence="6">
    <location>
        <begin position="12"/>
        <end position="40"/>
    </location>
</feature>
<keyword evidence="5 6" id="KW-0472">Membrane</keyword>
<reference evidence="7 8" key="1">
    <citation type="journal article" date="2017" name="Gigascience">
        <title>Draft genome of the honey bee ectoparasitic mite, Tropilaelaps mercedesae, is shaped by the parasitic life history.</title>
        <authorList>
            <person name="Dong X."/>
            <person name="Armstrong S.D."/>
            <person name="Xia D."/>
            <person name="Makepeace B.L."/>
            <person name="Darby A.C."/>
            <person name="Kadowaki T."/>
        </authorList>
    </citation>
    <scope>NUCLEOTIDE SEQUENCE [LARGE SCALE GENOMIC DNA]</scope>
    <source>
        <strain evidence="7">Wuxi-XJTLU</strain>
    </source>
</reference>
<dbReference type="EMBL" id="MNPL01007872">
    <property type="protein sequence ID" value="OQR74511.1"/>
    <property type="molecule type" value="Genomic_DNA"/>
</dbReference>
<feature type="transmembrane region" description="Helical" evidence="6">
    <location>
        <begin position="104"/>
        <end position="127"/>
    </location>
</feature>
<feature type="transmembrane region" description="Helical" evidence="6">
    <location>
        <begin position="167"/>
        <end position="186"/>
    </location>
</feature>
<feature type="transmembrane region" description="Helical" evidence="6">
    <location>
        <begin position="409"/>
        <end position="426"/>
    </location>
</feature>
<feature type="transmembrane region" description="Helical" evidence="6">
    <location>
        <begin position="281"/>
        <end position="302"/>
    </location>
</feature>
<dbReference type="InParanoid" id="A0A1V9XM28"/>
<dbReference type="InterPro" id="IPR036259">
    <property type="entry name" value="MFS_trans_sf"/>
</dbReference>
<feature type="transmembrane region" description="Helical" evidence="6">
    <location>
        <begin position="78"/>
        <end position="98"/>
    </location>
</feature>
<feature type="transmembrane region" description="Helical" evidence="6">
    <location>
        <begin position="314"/>
        <end position="337"/>
    </location>
</feature>
<comment type="caution">
    <text evidence="7">The sequence shown here is derived from an EMBL/GenBank/DDBJ whole genome shotgun (WGS) entry which is preliminary data.</text>
</comment>
<gene>
    <name evidence="7" type="ORF">BIW11_09019</name>
</gene>
<dbReference type="Proteomes" id="UP000192247">
    <property type="component" value="Unassembled WGS sequence"/>
</dbReference>
<dbReference type="InterPro" id="IPR052983">
    <property type="entry name" value="MFS_Riboflavin_Transporter"/>
</dbReference>
<keyword evidence="8" id="KW-1185">Reference proteome</keyword>
<evidence type="ECO:0000313" key="7">
    <source>
        <dbReference type="EMBL" id="OQR74511.1"/>
    </source>
</evidence>
<protein>
    <recommendedName>
        <fullName evidence="9">Monocarboxylate transporter</fullName>
    </recommendedName>
</protein>
<evidence type="ECO:0000256" key="1">
    <source>
        <dbReference type="ARBA" id="ARBA00004141"/>
    </source>
</evidence>
<sequence>MQPYGPDSRRSWAAVVLAGLVQIPVLFSLKTMGVIFVGLLSERHLSRQNASWPLTLFIVSSQIFAPVLPLLQRFMPAFIILPLSCTVSAVSLMLSYFAKNLTQLSIVLAVHGFSLAAIYIFSTFLLMQYFKSKRTAATVLTSTMSTACTIFAPNAMQALVLSYGVRYSLVIIGAAGLIVIPFSIGLKTPNWYSDHDENGSKIERQNSCREEADDFLDAEKGRSVCVETSSARSRINLTSASTFLRSYWLTPLFLIHVISVTVTYNSMNLFLLLAFDHALDVGIATSSALYVLPAYCCGDLVARFFSGIAIDLKWISWQAVLALGYTIEVICLVTLALNSSRVILLLLSFIVGCTCGAKVSLVPVQLANDFGLNRLVSSSGSVFFICGCVAALRPWFVGYFRDVCGSYKGLFLVVACCCALCSAYWLSRVTRSFRENLQTRKKLRQEEAECKFEKISPKNG</sequence>
<keyword evidence="4 6" id="KW-1133">Transmembrane helix</keyword>
<evidence type="ECO:0000256" key="4">
    <source>
        <dbReference type="ARBA" id="ARBA00022989"/>
    </source>
</evidence>
<comment type="subcellular location">
    <subcellularLocation>
        <location evidence="1">Membrane</location>
        <topology evidence="1">Multi-pass membrane protein</topology>
    </subcellularLocation>
</comment>
<evidence type="ECO:0000313" key="8">
    <source>
        <dbReference type="Proteomes" id="UP000192247"/>
    </source>
</evidence>
<dbReference type="InterPro" id="IPR011701">
    <property type="entry name" value="MFS"/>
</dbReference>
<evidence type="ECO:0000256" key="6">
    <source>
        <dbReference type="SAM" id="Phobius"/>
    </source>
</evidence>
<evidence type="ECO:0008006" key="9">
    <source>
        <dbReference type="Google" id="ProtNLM"/>
    </source>
</evidence>
<feature type="transmembrane region" description="Helical" evidence="6">
    <location>
        <begin position="252"/>
        <end position="275"/>
    </location>
</feature>
<feature type="transmembrane region" description="Helical" evidence="6">
    <location>
        <begin position="139"/>
        <end position="161"/>
    </location>
</feature>
<dbReference type="AlphaFoldDB" id="A0A1V9XM28"/>
<dbReference type="PANTHER" id="PTHR43385">
    <property type="entry name" value="RIBOFLAVIN TRANSPORTER RIBJ"/>
    <property type="match status" value="1"/>
</dbReference>
<feature type="transmembrane region" description="Helical" evidence="6">
    <location>
        <begin position="52"/>
        <end position="71"/>
    </location>
</feature>
<accession>A0A1V9XM28</accession>
<dbReference type="Pfam" id="PF07690">
    <property type="entry name" value="MFS_1"/>
    <property type="match status" value="1"/>
</dbReference>
<dbReference type="GO" id="GO:0016020">
    <property type="term" value="C:membrane"/>
    <property type="evidence" value="ECO:0007669"/>
    <property type="project" value="UniProtKB-SubCell"/>
</dbReference>
<keyword evidence="2" id="KW-0813">Transport</keyword>
<name>A0A1V9XM28_9ACAR</name>
<keyword evidence="3 6" id="KW-0812">Transmembrane</keyword>
<dbReference type="GO" id="GO:0022857">
    <property type="term" value="F:transmembrane transporter activity"/>
    <property type="evidence" value="ECO:0007669"/>
    <property type="project" value="InterPro"/>
</dbReference>
<organism evidence="7 8">
    <name type="scientific">Tropilaelaps mercedesae</name>
    <dbReference type="NCBI Taxonomy" id="418985"/>
    <lineage>
        <taxon>Eukaryota</taxon>
        <taxon>Metazoa</taxon>
        <taxon>Ecdysozoa</taxon>
        <taxon>Arthropoda</taxon>
        <taxon>Chelicerata</taxon>
        <taxon>Arachnida</taxon>
        <taxon>Acari</taxon>
        <taxon>Parasitiformes</taxon>
        <taxon>Mesostigmata</taxon>
        <taxon>Gamasina</taxon>
        <taxon>Dermanyssoidea</taxon>
        <taxon>Laelapidae</taxon>
        <taxon>Tropilaelaps</taxon>
    </lineage>
</organism>
<dbReference type="SUPFAM" id="SSF103473">
    <property type="entry name" value="MFS general substrate transporter"/>
    <property type="match status" value="1"/>
</dbReference>
<dbReference type="Gene3D" id="1.20.1250.20">
    <property type="entry name" value="MFS general substrate transporter like domains"/>
    <property type="match status" value="1"/>
</dbReference>
<feature type="transmembrane region" description="Helical" evidence="6">
    <location>
        <begin position="343"/>
        <end position="363"/>
    </location>
</feature>
<dbReference type="PANTHER" id="PTHR43385:SF1">
    <property type="entry name" value="RIBOFLAVIN TRANSPORTER RIBJ"/>
    <property type="match status" value="1"/>
</dbReference>
<proteinExistence type="predicted"/>